<evidence type="ECO:0000256" key="4">
    <source>
        <dbReference type="ARBA" id="ARBA00022692"/>
    </source>
</evidence>
<protein>
    <submittedName>
        <fullName evidence="8">Flippase-like domain-containing protein</fullName>
    </submittedName>
</protein>
<dbReference type="NCBIfam" id="TIGR00374">
    <property type="entry name" value="flippase-like domain"/>
    <property type="match status" value="1"/>
</dbReference>
<evidence type="ECO:0000256" key="1">
    <source>
        <dbReference type="ARBA" id="ARBA00004651"/>
    </source>
</evidence>
<dbReference type="PANTHER" id="PTHR39087:SF2">
    <property type="entry name" value="UPF0104 MEMBRANE PROTEIN MJ1595"/>
    <property type="match status" value="1"/>
</dbReference>
<dbReference type="Proteomes" id="UP000452321">
    <property type="component" value="Unassembled WGS sequence"/>
</dbReference>
<evidence type="ECO:0000256" key="3">
    <source>
        <dbReference type="ARBA" id="ARBA00022475"/>
    </source>
</evidence>
<comment type="similarity">
    <text evidence="2">Belongs to the UPF0104 family.</text>
</comment>
<keyword evidence="5 7" id="KW-1133">Transmembrane helix</keyword>
<evidence type="ECO:0000256" key="7">
    <source>
        <dbReference type="SAM" id="Phobius"/>
    </source>
</evidence>
<feature type="transmembrane region" description="Helical" evidence="7">
    <location>
        <begin position="226"/>
        <end position="246"/>
    </location>
</feature>
<sequence>MNDKLGARIVLLLTVVVGVSVYLLRTVNLSLVVETVTGASIPIYFTGVATFFLTVPLRAKRWDVLLRDIDLRMPFRWLNGIVFLSLYLNTVLPAKSGDLYRGYKVAGEGTESTSTVLATIFVERVFDLVVLFGLLAVISLQFVQTILYDSTQLLTVGIVFAGVAALVGYLLAARLDYLDWVRQQVDGFRRGLRCIGSVRTFSVFFSLTLAVWGLNVVRISALARAIDINLGAAGVVLVAVVITILAGLPYTPAGIGIVEGVTTATLIGIGVSESAGLALVLLDRSITVVLVILVGSLYFLYSAETSSIRSIYENRRSEPKVEQE</sequence>
<dbReference type="EMBL" id="WMFC01000003">
    <property type="protein sequence ID" value="MYL66707.1"/>
    <property type="molecule type" value="Genomic_DNA"/>
</dbReference>
<dbReference type="AlphaFoldDB" id="A0A6B1IJX6"/>
<feature type="transmembrane region" description="Helical" evidence="7">
    <location>
        <begin position="194"/>
        <end position="214"/>
    </location>
</feature>
<dbReference type="InterPro" id="IPR022791">
    <property type="entry name" value="L-PG_synthase/AglD"/>
</dbReference>
<keyword evidence="4 7" id="KW-0812">Transmembrane</keyword>
<feature type="transmembrane region" description="Helical" evidence="7">
    <location>
        <begin position="125"/>
        <end position="147"/>
    </location>
</feature>
<keyword evidence="6 7" id="KW-0472">Membrane</keyword>
<name>A0A6B1IJX6_9EURY</name>
<reference evidence="8 9" key="1">
    <citation type="submission" date="2019-11" db="EMBL/GenBank/DDBJ databases">
        <title>Genome sequences of 17 halophilic strains isolated from different environments.</title>
        <authorList>
            <person name="Furrow R.E."/>
        </authorList>
    </citation>
    <scope>NUCLEOTIDE SEQUENCE [LARGE SCALE GENOMIC DNA]</scope>
    <source>
        <strain evidence="8 9">22502_06_Cabo</strain>
    </source>
</reference>
<evidence type="ECO:0000313" key="8">
    <source>
        <dbReference type="EMBL" id="MYL66707.1"/>
    </source>
</evidence>
<feature type="transmembrane region" description="Helical" evidence="7">
    <location>
        <begin position="75"/>
        <end position="94"/>
    </location>
</feature>
<feature type="transmembrane region" description="Helical" evidence="7">
    <location>
        <begin position="6"/>
        <end position="24"/>
    </location>
</feature>
<evidence type="ECO:0000313" key="9">
    <source>
        <dbReference type="Proteomes" id="UP000452321"/>
    </source>
</evidence>
<evidence type="ECO:0000256" key="6">
    <source>
        <dbReference type="ARBA" id="ARBA00023136"/>
    </source>
</evidence>
<feature type="transmembrane region" description="Helical" evidence="7">
    <location>
        <begin position="153"/>
        <end position="173"/>
    </location>
</feature>
<evidence type="ECO:0000256" key="2">
    <source>
        <dbReference type="ARBA" id="ARBA00011061"/>
    </source>
</evidence>
<dbReference type="GO" id="GO:0005886">
    <property type="term" value="C:plasma membrane"/>
    <property type="evidence" value="ECO:0007669"/>
    <property type="project" value="UniProtKB-SubCell"/>
</dbReference>
<dbReference type="RefSeq" id="WP_238992086.1">
    <property type="nucleotide sequence ID" value="NZ_WMFC01000003.1"/>
</dbReference>
<proteinExistence type="inferred from homology"/>
<comment type="caution">
    <text evidence="8">The sequence shown here is derived from an EMBL/GenBank/DDBJ whole genome shotgun (WGS) entry which is preliminary data.</text>
</comment>
<accession>A0A6B1IJX6</accession>
<dbReference type="Pfam" id="PF03706">
    <property type="entry name" value="LPG_synthase_TM"/>
    <property type="match status" value="1"/>
</dbReference>
<feature type="transmembrane region" description="Helical" evidence="7">
    <location>
        <begin position="277"/>
        <end position="301"/>
    </location>
</feature>
<feature type="transmembrane region" description="Helical" evidence="7">
    <location>
        <begin position="31"/>
        <end position="55"/>
    </location>
</feature>
<organism evidence="8 9">
    <name type="scientific">Halorubrum distributum</name>
    <dbReference type="NCBI Taxonomy" id="29283"/>
    <lineage>
        <taxon>Archaea</taxon>
        <taxon>Methanobacteriati</taxon>
        <taxon>Methanobacteriota</taxon>
        <taxon>Stenosarchaea group</taxon>
        <taxon>Halobacteria</taxon>
        <taxon>Halobacteriales</taxon>
        <taxon>Haloferacaceae</taxon>
        <taxon>Halorubrum</taxon>
        <taxon>Halorubrum distributum group</taxon>
    </lineage>
</organism>
<comment type="subcellular location">
    <subcellularLocation>
        <location evidence="1">Cell membrane</location>
        <topology evidence="1">Multi-pass membrane protein</topology>
    </subcellularLocation>
</comment>
<evidence type="ECO:0000256" key="5">
    <source>
        <dbReference type="ARBA" id="ARBA00022989"/>
    </source>
</evidence>
<gene>
    <name evidence="8" type="ORF">GLW30_03055</name>
</gene>
<keyword evidence="3" id="KW-1003">Cell membrane</keyword>
<dbReference type="PANTHER" id="PTHR39087">
    <property type="entry name" value="UPF0104 MEMBRANE PROTEIN MJ1595"/>
    <property type="match status" value="1"/>
</dbReference>